<evidence type="ECO:0000259" key="3">
    <source>
        <dbReference type="Pfam" id="PF11716"/>
    </source>
</evidence>
<feature type="domain" description="MDMPI C-terminal" evidence="2">
    <location>
        <begin position="173"/>
        <end position="252"/>
    </location>
</feature>
<keyword evidence="4" id="KW-0670">Pyruvate</keyword>
<dbReference type="RefSeq" id="WP_184480621.1">
    <property type="nucleotide sequence ID" value="NZ_JACHIV010000001.1"/>
</dbReference>
<organism evidence="4 5">
    <name type="scientific">Saccharopolyspora gloriosae</name>
    <dbReference type="NCBI Taxonomy" id="455344"/>
    <lineage>
        <taxon>Bacteria</taxon>
        <taxon>Bacillati</taxon>
        <taxon>Actinomycetota</taxon>
        <taxon>Actinomycetes</taxon>
        <taxon>Pseudonocardiales</taxon>
        <taxon>Pseudonocardiaceae</taxon>
        <taxon>Saccharopolyspora</taxon>
    </lineage>
</organism>
<dbReference type="Pfam" id="PF07398">
    <property type="entry name" value="MDMPI_C"/>
    <property type="match status" value="1"/>
</dbReference>
<feature type="region of interest" description="Disordered" evidence="1">
    <location>
        <begin position="1"/>
        <end position="21"/>
    </location>
</feature>
<dbReference type="InterPro" id="IPR010872">
    <property type="entry name" value="MDMPI_C-term_domain"/>
</dbReference>
<dbReference type="SUPFAM" id="SSF109854">
    <property type="entry name" value="DinB/YfiT-like putative metalloenzymes"/>
    <property type="match status" value="1"/>
</dbReference>
<evidence type="ECO:0000313" key="4">
    <source>
        <dbReference type="EMBL" id="MBB5070777.1"/>
    </source>
</evidence>
<evidence type="ECO:0000313" key="5">
    <source>
        <dbReference type="Proteomes" id="UP000580474"/>
    </source>
</evidence>
<evidence type="ECO:0000256" key="1">
    <source>
        <dbReference type="SAM" id="MobiDB-lite"/>
    </source>
</evidence>
<dbReference type="SUPFAM" id="SSF55718">
    <property type="entry name" value="SCP-like"/>
    <property type="match status" value="1"/>
</dbReference>
<dbReference type="InterPro" id="IPR036527">
    <property type="entry name" value="SCP2_sterol-bd_dom_sf"/>
</dbReference>
<evidence type="ECO:0000259" key="2">
    <source>
        <dbReference type="Pfam" id="PF07398"/>
    </source>
</evidence>
<dbReference type="GO" id="GO:0050077">
    <property type="term" value="F:maleylpyruvate isomerase activity"/>
    <property type="evidence" value="ECO:0007669"/>
    <property type="project" value="UniProtKB-EC"/>
</dbReference>
<dbReference type="Gene3D" id="1.20.120.450">
    <property type="entry name" value="dinb family like domain"/>
    <property type="match status" value="1"/>
</dbReference>
<dbReference type="Proteomes" id="UP000580474">
    <property type="component" value="Unassembled WGS sequence"/>
</dbReference>
<dbReference type="GO" id="GO:0046872">
    <property type="term" value="F:metal ion binding"/>
    <property type="evidence" value="ECO:0007669"/>
    <property type="project" value="InterPro"/>
</dbReference>
<reference evidence="4 5" key="1">
    <citation type="submission" date="2020-08" db="EMBL/GenBank/DDBJ databases">
        <title>Sequencing the genomes of 1000 actinobacteria strains.</title>
        <authorList>
            <person name="Klenk H.-P."/>
        </authorList>
    </citation>
    <scope>NUCLEOTIDE SEQUENCE [LARGE SCALE GENOMIC DNA]</scope>
    <source>
        <strain evidence="4 5">DSM 45582</strain>
    </source>
</reference>
<dbReference type="InterPro" id="IPR024344">
    <property type="entry name" value="MDMPI_metal-binding"/>
</dbReference>
<dbReference type="NCBIfam" id="TIGR03083">
    <property type="entry name" value="maleylpyruvate isomerase family mycothiol-dependent enzyme"/>
    <property type="match status" value="1"/>
</dbReference>
<dbReference type="InterPro" id="IPR017517">
    <property type="entry name" value="Maleyloyr_isom"/>
</dbReference>
<sequence>MADTVLGAGGTHVPTGAQQSTEQVTAALSAIEAGTHRLLEVGKALDDASVRRPSLLPEWSRAHVLTHLARNADGLLNLLIWARTGAEHPMYASPADRDADIQEGAVRGHRLLLEDVVASHGRFAHAVRTLPESAWDAEVVGRQPMPARDVLRKRLLEVWVHLADLDHGFGFADIPEPDVEQLLEDTVQTFGGRPDVPAVTVVVDFADGHLRTWELRGTTSPPAQVRGTPGAMLGWLLGRTGNEALEGEAPELPVWL</sequence>
<feature type="domain" description="Mycothiol-dependent maleylpyruvate isomerase metal-binding" evidence="3">
    <location>
        <begin position="32"/>
        <end position="165"/>
    </location>
</feature>
<comment type="caution">
    <text evidence="4">The sequence shown here is derived from an EMBL/GenBank/DDBJ whole genome shotgun (WGS) entry which is preliminary data.</text>
</comment>
<gene>
    <name evidence="4" type="ORF">BJ969_003865</name>
</gene>
<name>A0A840NRC5_9PSEU</name>
<keyword evidence="5" id="KW-1185">Reference proteome</keyword>
<protein>
    <submittedName>
        <fullName evidence="4">Maleylpyruvate isomerase</fullName>
        <ecNumber evidence="4">5.2.1.4</ecNumber>
    </submittedName>
</protein>
<dbReference type="EMBL" id="JACHIV010000001">
    <property type="protein sequence ID" value="MBB5070777.1"/>
    <property type="molecule type" value="Genomic_DNA"/>
</dbReference>
<proteinExistence type="predicted"/>
<dbReference type="InterPro" id="IPR034660">
    <property type="entry name" value="DinB/YfiT-like"/>
</dbReference>
<dbReference type="Pfam" id="PF11716">
    <property type="entry name" value="MDMPI_N"/>
    <property type="match status" value="1"/>
</dbReference>
<keyword evidence="4" id="KW-0413">Isomerase</keyword>
<dbReference type="EC" id="5.2.1.4" evidence="4"/>
<dbReference type="Gene3D" id="3.30.1050.20">
    <property type="match status" value="1"/>
</dbReference>
<accession>A0A840NRC5</accession>
<dbReference type="AlphaFoldDB" id="A0A840NRC5"/>